<organism evidence="1 2">
    <name type="scientific">Panagrolaimus sp. PS1159</name>
    <dbReference type="NCBI Taxonomy" id="55785"/>
    <lineage>
        <taxon>Eukaryota</taxon>
        <taxon>Metazoa</taxon>
        <taxon>Ecdysozoa</taxon>
        <taxon>Nematoda</taxon>
        <taxon>Chromadorea</taxon>
        <taxon>Rhabditida</taxon>
        <taxon>Tylenchina</taxon>
        <taxon>Panagrolaimomorpha</taxon>
        <taxon>Panagrolaimoidea</taxon>
        <taxon>Panagrolaimidae</taxon>
        <taxon>Panagrolaimus</taxon>
    </lineage>
</organism>
<dbReference type="Proteomes" id="UP000887580">
    <property type="component" value="Unplaced"/>
</dbReference>
<proteinExistence type="predicted"/>
<protein>
    <submittedName>
        <fullName evidence="2">Uncharacterized protein</fullName>
    </submittedName>
</protein>
<dbReference type="WBParaSite" id="PS1159_v2.g13383.t1">
    <property type="protein sequence ID" value="PS1159_v2.g13383.t1"/>
    <property type="gene ID" value="PS1159_v2.g13383"/>
</dbReference>
<reference evidence="2" key="1">
    <citation type="submission" date="2022-11" db="UniProtKB">
        <authorList>
            <consortium name="WormBaseParasite"/>
        </authorList>
    </citation>
    <scope>IDENTIFICATION</scope>
</reference>
<name>A0AC35F354_9BILA</name>
<sequence>MWKINFDAIEDAAAKKFFEEHVKKLPEIPKEPFKREEILDPSKPLPLKRRIVMYMNQKDLEKQEEYDSRPDVMTFDKFYPQPGRNEMLLKAAKDPELQHLPLADRIKFGFDKMYQAFEVANPDYVFDSFKITTEVHNSLFGTDEELMGEMYQLYHENPAAVLPLIKGGLNGDEYWEKIYELHVSLCKRKGIPHLQIPDEIPEEESTKLCKVAIGLIDDLDELIKDAKESEAKKGQQSAELEAADKFMRDEFPEIWEDWDEYFNVKRDPFNGSLIPFHEGLKFVHNPYKSDYNVETSKEKEPEPVYDWKAMREKMDRDFEEWLKEQTEKNKAAEEKKKKEEERKREQEVEEAFALVRKVLAERFDPVTGKPIGFSVHHDLPDDDMDDDEFDDDYYLS</sequence>
<evidence type="ECO:0000313" key="1">
    <source>
        <dbReference type="Proteomes" id="UP000887580"/>
    </source>
</evidence>
<evidence type="ECO:0000313" key="2">
    <source>
        <dbReference type="WBParaSite" id="PS1159_v2.g13383.t1"/>
    </source>
</evidence>
<accession>A0AC35F354</accession>